<comment type="caution">
    <text evidence="4">The sequence shown here is derived from an EMBL/GenBank/DDBJ whole genome shotgun (WGS) entry which is preliminary data.</text>
</comment>
<feature type="compositionally biased region" description="Polar residues" evidence="2">
    <location>
        <begin position="8"/>
        <end position="22"/>
    </location>
</feature>
<feature type="compositionally biased region" description="Polar residues" evidence="2">
    <location>
        <begin position="77"/>
        <end position="110"/>
    </location>
</feature>
<protein>
    <recommendedName>
        <fullName evidence="3">Up-regulated during septation protein 1 domain-containing protein</fullName>
    </recommendedName>
</protein>
<proteinExistence type="predicted"/>
<feature type="compositionally biased region" description="Low complexity" evidence="2">
    <location>
        <begin position="61"/>
        <end position="76"/>
    </location>
</feature>
<keyword evidence="5" id="KW-1185">Reference proteome</keyword>
<dbReference type="AlphaFoldDB" id="A0A8H3TX53"/>
<feature type="coiled-coil region" evidence="1">
    <location>
        <begin position="252"/>
        <end position="326"/>
    </location>
</feature>
<feature type="domain" description="Up-regulated during septation protein 1" evidence="3">
    <location>
        <begin position="185"/>
        <end position="297"/>
    </location>
</feature>
<gene>
    <name evidence="4" type="ORF">NliqN6_5623</name>
</gene>
<feature type="region of interest" description="Disordered" evidence="2">
    <location>
        <begin position="1"/>
        <end position="158"/>
    </location>
</feature>
<dbReference type="Pfam" id="PF15456">
    <property type="entry name" value="Uds1"/>
    <property type="match status" value="1"/>
</dbReference>
<sequence>MIPLVPQRSRTSGDGTPVSGGQISKAAFFRTRPSHARNGSLHSLKETPSDDMPSGGERNFSSNQGSSGPRSSDPRPTVQNALLGTMSPPITQGHSPATQYADQYRNSPEESYSMALHGRQNSRKHGSSDSRHIAAAHVDSSSVLKHSSSRASSRLGQSDRAYELAQMSGYGDSSQVNGESANLLMNLLASQAAIDCRGLPVSRWEEVEEWKRELSMLTSRLDQQIAKHQREQKILTAARTLAKLNSHNKRMSKQTADSVTAAEQKVADAEKEMLNLQSREGALRRALMEHQAGALAWEVRRLEKVNQTLEETASRLRKEAEEANEFRHLARQQKDQLKQCDERVVHLESVAADLAAKEEKYLATLDILESEKATWREDRGVLEQQTETLRRENKELSKHADTWSRTKPLLASAFGLSPAGDMTEVAEAAQKLAAAVKRKDEELGILKDEMREVTRGMERELSKVAADRDAYKAKIDEIAKGIASDERSANNKLAEVDKRNNELSKTMERLEKENAEMHAALAIAENQAWNRAASTSGEDTKRLEALQREMDANDVVIENLWMILPTPASRRATGLIDAVTDKIKPNVTFPATDCKAEALRGLCEPAPPTRREDYSGVQETVRRVMTLIEDSKVIIERTIQAGKERELFKNNTTRAQRLIEESQASLLTYQRQVNMLEAKLKKAREESRSGAPESENTALERHLRDVESSKQRLEAELAKQNTMCEQLRLANEHLAHRVDSTPKDFEREMQHLQLQYQKEIADLRERLRGGDEDMDRVRLAEQNQRLQLLDELNSAQEKIDKLNTQLRARGG</sequence>
<evidence type="ECO:0000259" key="3">
    <source>
        <dbReference type="Pfam" id="PF15456"/>
    </source>
</evidence>
<dbReference type="OrthoDB" id="5569911at2759"/>
<keyword evidence="1" id="KW-0175">Coiled coil</keyword>
<feature type="region of interest" description="Disordered" evidence="2">
    <location>
        <begin position="682"/>
        <end position="706"/>
    </location>
</feature>
<organism evidence="4 5">
    <name type="scientific">Naganishia liquefaciens</name>
    <dbReference type="NCBI Taxonomy" id="104408"/>
    <lineage>
        <taxon>Eukaryota</taxon>
        <taxon>Fungi</taxon>
        <taxon>Dikarya</taxon>
        <taxon>Basidiomycota</taxon>
        <taxon>Agaricomycotina</taxon>
        <taxon>Tremellomycetes</taxon>
        <taxon>Filobasidiales</taxon>
        <taxon>Filobasidiaceae</taxon>
        <taxon>Naganishia</taxon>
    </lineage>
</organism>
<name>A0A8H3TX53_9TREE</name>
<evidence type="ECO:0000256" key="1">
    <source>
        <dbReference type="SAM" id="Coils"/>
    </source>
</evidence>
<feature type="coiled-coil region" evidence="1">
    <location>
        <begin position="486"/>
        <end position="527"/>
    </location>
</feature>
<dbReference type="InterPro" id="IPR029191">
    <property type="entry name" value="Uds1"/>
</dbReference>
<feature type="coiled-coil region" evidence="1">
    <location>
        <begin position="778"/>
        <end position="805"/>
    </location>
</feature>
<feature type="compositionally biased region" description="Low complexity" evidence="2">
    <location>
        <begin position="137"/>
        <end position="158"/>
    </location>
</feature>
<evidence type="ECO:0000256" key="2">
    <source>
        <dbReference type="SAM" id="MobiDB-lite"/>
    </source>
</evidence>
<feature type="coiled-coil region" evidence="1">
    <location>
        <begin position="365"/>
        <end position="402"/>
    </location>
</feature>
<reference evidence="4" key="1">
    <citation type="submission" date="2020-07" db="EMBL/GenBank/DDBJ databases">
        <title>Draft Genome Sequence of a Deep-Sea Yeast, Naganishia (Cryptococcus) liquefaciens strain N6.</title>
        <authorList>
            <person name="Han Y.W."/>
            <person name="Kajitani R."/>
            <person name="Morimoto H."/>
            <person name="Parhat M."/>
            <person name="Tsubouchi H."/>
            <person name="Bakenova O."/>
            <person name="Ogata M."/>
            <person name="Argunhan B."/>
            <person name="Aoki R."/>
            <person name="Kajiwara S."/>
            <person name="Itoh T."/>
            <person name="Iwasaki H."/>
        </authorList>
    </citation>
    <scope>NUCLEOTIDE SEQUENCE</scope>
    <source>
        <strain evidence="4">N6</strain>
    </source>
</reference>
<evidence type="ECO:0000313" key="5">
    <source>
        <dbReference type="Proteomes" id="UP000620104"/>
    </source>
</evidence>
<dbReference type="Proteomes" id="UP000620104">
    <property type="component" value="Unassembled WGS sequence"/>
</dbReference>
<accession>A0A8H3TX53</accession>
<dbReference type="EMBL" id="BLZA01000040">
    <property type="protein sequence ID" value="GHJ89221.1"/>
    <property type="molecule type" value="Genomic_DNA"/>
</dbReference>
<evidence type="ECO:0000313" key="4">
    <source>
        <dbReference type="EMBL" id="GHJ89221.1"/>
    </source>
</evidence>